<accession>A0ABT2X6R9</accession>
<dbReference type="SUPFAM" id="SSF55729">
    <property type="entry name" value="Acyl-CoA N-acyltransferases (Nat)"/>
    <property type="match status" value="1"/>
</dbReference>
<dbReference type="PROSITE" id="PS51186">
    <property type="entry name" value="GNAT"/>
    <property type="match status" value="1"/>
</dbReference>
<evidence type="ECO:0000313" key="2">
    <source>
        <dbReference type="EMBL" id="MCU9849024.1"/>
    </source>
</evidence>
<dbReference type="Gene3D" id="3.40.630.30">
    <property type="match status" value="1"/>
</dbReference>
<gene>
    <name evidence="2" type="ORF">OEZ60_13535</name>
</gene>
<sequence length="179" mass="18679">MAAIAAPVPEFDTPRLSLRKWRSLAPDAGRRAALEAEVGAVLTPRVLAHLPDSLQLGPGPDAIAGWIDGRVAESDLFVALTRPEGRIAGVLILAAFRADGRVPEIHIGYLLAEAHWGKGIATELLTGLIGAAGAAGPLRLLGGVDRANSASARVLEKAGFRRDPDLSDGAADLFVRDLS</sequence>
<dbReference type="EMBL" id="JAOVQO010000012">
    <property type="protein sequence ID" value="MCU9849024.1"/>
    <property type="molecule type" value="Genomic_DNA"/>
</dbReference>
<organism evidence="2 3">
    <name type="scientific">Albidovulum salinarum</name>
    <dbReference type="NCBI Taxonomy" id="2984153"/>
    <lineage>
        <taxon>Bacteria</taxon>
        <taxon>Pseudomonadati</taxon>
        <taxon>Pseudomonadota</taxon>
        <taxon>Alphaproteobacteria</taxon>
        <taxon>Rhodobacterales</taxon>
        <taxon>Paracoccaceae</taxon>
        <taxon>Albidovulum</taxon>
    </lineage>
</organism>
<dbReference type="InterPro" id="IPR000182">
    <property type="entry name" value="GNAT_dom"/>
</dbReference>
<evidence type="ECO:0000313" key="3">
    <source>
        <dbReference type="Proteomes" id="UP001209535"/>
    </source>
</evidence>
<reference evidence="2 3" key="1">
    <citation type="submission" date="2022-10" db="EMBL/GenBank/DDBJ databases">
        <title>Defluviimonas sp. nov., isolated from ocean surface sediments.</title>
        <authorList>
            <person name="He W."/>
            <person name="Wang L."/>
            <person name="Zhang D.-F."/>
        </authorList>
    </citation>
    <scope>NUCLEOTIDE SEQUENCE [LARGE SCALE GENOMIC DNA]</scope>
    <source>
        <strain evidence="2 3">WL0024</strain>
    </source>
</reference>
<dbReference type="InterPro" id="IPR016181">
    <property type="entry name" value="Acyl_CoA_acyltransferase"/>
</dbReference>
<proteinExistence type="predicted"/>
<dbReference type="Proteomes" id="UP001209535">
    <property type="component" value="Unassembled WGS sequence"/>
</dbReference>
<feature type="domain" description="N-acetyltransferase" evidence="1">
    <location>
        <begin position="37"/>
        <end position="179"/>
    </location>
</feature>
<keyword evidence="3" id="KW-1185">Reference proteome</keyword>
<comment type="caution">
    <text evidence="2">The sequence shown here is derived from an EMBL/GenBank/DDBJ whole genome shotgun (WGS) entry which is preliminary data.</text>
</comment>
<evidence type="ECO:0000259" key="1">
    <source>
        <dbReference type="PROSITE" id="PS51186"/>
    </source>
</evidence>
<dbReference type="RefSeq" id="WP_263337381.1">
    <property type="nucleotide sequence ID" value="NZ_JAOVQO010000012.1"/>
</dbReference>
<protein>
    <submittedName>
        <fullName evidence="2">GNAT family N-acetyltransferase</fullName>
    </submittedName>
</protein>
<name>A0ABT2X6R9_9RHOB</name>
<dbReference type="PANTHER" id="PTHR43792">
    <property type="entry name" value="GNAT FAMILY, PUTATIVE (AFU_ORTHOLOGUE AFUA_3G00765)-RELATED-RELATED"/>
    <property type="match status" value="1"/>
</dbReference>
<dbReference type="InterPro" id="IPR051531">
    <property type="entry name" value="N-acetyltransferase"/>
</dbReference>
<dbReference type="Pfam" id="PF13302">
    <property type="entry name" value="Acetyltransf_3"/>
    <property type="match status" value="1"/>
</dbReference>